<feature type="compositionally biased region" description="Polar residues" evidence="1">
    <location>
        <begin position="373"/>
        <end position="418"/>
    </location>
</feature>
<feature type="compositionally biased region" description="Polar residues" evidence="1">
    <location>
        <begin position="56"/>
        <end position="66"/>
    </location>
</feature>
<protein>
    <submittedName>
        <fullName evidence="2">Uncharacterized protein</fullName>
    </submittedName>
</protein>
<evidence type="ECO:0000313" key="3">
    <source>
        <dbReference type="Proteomes" id="UP001164743"/>
    </source>
</evidence>
<dbReference type="RefSeq" id="XP_053026131.1">
    <property type="nucleotide sequence ID" value="XM_053162188.1"/>
</dbReference>
<feature type="compositionally biased region" description="Basic and acidic residues" evidence="1">
    <location>
        <begin position="597"/>
        <end position="608"/>
    </location>
</feature>
<name>A0ABY7CZ31_9BASI</name>
<feature type="region of interest" description="Disordered" evidence="1">
    <location>
        <begin position="290"/>
        <end position="428"/>
    </location>
</feature>
<feature type="region of interest" description="Disordered" evidence="1">
    <location>
        <begin position="712"/>
        <end position="1024"/>
    </location>
</feature>
<dbReference type="Proteomes" id="UP001164743">
    <property type="component" value="Chromosome 12A"/>
</dbReference>
<organism evidence="2 3">
    <name type="scientific">Puccinia triticina</name>
    <dbReference type="NCBI Taxonomy" id="208348"/>
    <lineage>
        <taxon>Eukaryota</taxon>
        <taxon>Fungi</taxon>
        <taxon>Dikarya</taxon>
        <taxon>Basidiomycota</taxon>
        <taxon>Pucciniomycotina</taxon>
        <taxon>Pucciniomycetes</taxon>
        <taxon>Pucciniales</taxon>
        <taxon>Pucciniaceae</taxon>
        <taxon>Puccinia</taxon>
    </lineage>
</organism>
<feature type="compositionally biased region" description="Polar residues" evidence="1">
    <location>
        <begin position="990"/>
        <end position="1010"/>
    </location>
</feature>
<feature type="compositionally biased region" description="Low complexity" evidence="1">
    <location>
        <begin position="762"/>
        <end position="781"/>
    </location>
</feature>
<feature type="compositionally biased region" description="Low complexity" evidence="1">
    <location>
        <begin position="716"/>
        <end position="730"/>
    </location>
</feature>
<evidence type="ECO:0000313" key="2">
    <source>
        <dbReference type="EMBL" id="WAQ90576.1"/>
    </source>
</evidence>
<feature type="region of interest" description="Disordered" evidence="1">
    <location>
        <begin position="597"/>
        <end position="617"/>
    </location>
</feature>
<feature type="compositionally biased region" description="Low complexity" evidence="1">
    <location>
        <begin position="874"/>
        <end position="884"/>
    </location>
</feature>
<keyword evidence="3" id="KW-1185">Reference proteome</keyword>
<feature type="compositionally biased region" description="Low complexity" evidence="1">
    <location>
        <begin position="233"/>
        <end position="247"/>
    </location>
</feature>
<feature type="compositionally biased region" description="Polar residues" evidence="1">
    <location>
        <begin position="248"/>
        <end position="265"/>
    </location>
</feature>
<dbReference type="GeneID" id="77803083"/>
<feature type="region of interest" description="Disordered" evidence="1">
    <location>
        <begin position="464"/>
        <end position="511"/>
    </location>
</feature>
<accession>A0ABY7CZ31</accession>
<feature type="compositionally biased region" description="Polar residues" evidence="1">
    <location>
        <begin position="215"/>
        <end position="224"/>
    </location>
</feature>
<feature type="compositionally biased region" description="Polar residues" evidence="1">
    <location>
        <begin position="735"/>
        <end position="754"/>
    </location>
</feature>
<feature type="compositionally biased region" description="Pro residues" evidence="1">
    <location>
        <begin position="80"/>
        <end position="92"/>
    </location>
</feature>
<feature type="compositionally biased region" description="Polar residues" evidence="1">
    <location>
        <begin position="351"/>
        <end position="362"/>
    </location>
</feature>
<feature type="region of interest" description="Disordered" evidence="1">
    <location>
        <begin position="670"/>
        <end position="700"/>
    </location>
</feature>
<feature type="compositionally biased region" description="Acidic residues" evidence="1">
    <location>
        <begin position="835"/>
        <end position="845"/>
    </location>
</feature>
<feature type="compositionally biased region" description="Acidic residues" evidence="1">
    <location>
        <begin position="957"/>
        <end position="966"/>
    </location>
</feature>
<sequence length="1040" mass="110850">MMDALSNDGVPPPSGTQALPKKKKILPTVGPIGWSDNFKKPKKSSRISLPELPPSSAENLTPSTPAQQPPKKKRQVIVPQLPPSPAANPTPSAPSQQPPKKKKRKISNQPPLTSAPDPSLEATPGVILTPTQPHEIKNTSSNLRNPEPTHLNKKKKATRVSLPVLPPSSAVNPMPSTPSEQPPKKKKQKFSNDSLNSVSKPLLQKTPGLIPTPTQPHQTQNVCTNLEKPNPQPILQPQLLSPSLDQSATINADSQGSTDTSQLKPNQPVWPSLDSFSNLTPQEILARFATTAPTTPSVKKRKKSQAISGQPVAAPNQSSSASVVRKNRLKASTGEPDQNEKMPEATPVTPPSLSNLSKSVYTEPQKPDEQAERSSTSTSIPLTAPNLLQATNSQTQAPVRSENSQPHQTAFSQATGAVTDQDRSSNPKFDGQIVIGAAEPHSLNVPEQTCVPATKKERVKAKAKQKKLAKKESLRSGSVSTTQTTQEAKCFSSVSTSPRPMQRDFHVPSRQSTPISMVKVPKHFGRWELSMPSDRDVPMTLLARMHQFLDEAVCAGFAKPIFRDPTLTNTEPAPMSKVTASNEFVSDINRSKQLDKLSTDENPTHVVDESNCAAPKPRNLFPAKTSHLAIEAPATIPDNQRKRTFSVCSSSLSEDINNTVMMTLGLEESYETDQENDSINNQAPKGLAVDSNPKIIEPPPSQLEENAVTEAVSGVHAASSGTDLSSSHLSKPGHQPNSDNKGVTSDNGLGNNSPAKEPPVTSADSSEANSSEASSPSGASEIVTEDTTIQPPDRAPSDKLESTISTLSLPQPEPNASASPISNKTHTKSVSESDSSSEDESDSSPEDGAPPSAQRPPPRKSASVESSSSDDEASSTTSSHHASPANPPSQPSSVAIGYAGRTGLYKKGPMAGRRKTLDTFRPLDFTLNTPQSIGLPPLSTDPKNRAGHSDKESSSTSDDDDSDSDSSDTSPMKKPDKLPLGLPAHKLAGSTASAKPNKSTPSTAKNSSTDPNKKSNKSRKSLVKFWATEEAKIIKSKKKA</sequence>
<gene>
    <name evidence="2" type="ORF">PtA15_12A566</name>
</gene>
<feature type="region of interest" description="Disordered" evidence="1">
    <location>
        <begin position="1"/>
        <end position="276"/>
    </location>
</feature>
<feature type="compositionally biased region" description="Polar residues" evidence="1">
    <location>
        <begin position="475"/>
        <end position="499"/>
    </location>
</feature>
<evidence type="ECO:0000256" key="1">
    <source>
        <dbReference type="SAM" id="MobiDB-lite"/>
    </source>
</evidence>
<proteinExistence type="predicted"/>
<feature type="compositionally biased region" description="Basic and acidic residues" evidence="1">
    <location>
        <begin position="942"/>
        <end position="953"/>
    </location>
</feature>
<dbReference type="EMBL" id="CP110432">
    <property type="protein sequence ID" value="WAQ90576.1"/>
    <property type="molecule type" value="Genomic_DNA"/>
</dbReference>
<reference evidence="2" key="1">
    <citation type="submission" date="2022-10" db="EMBL/GenBank/DDBJ databases">
        <title>Puccinia triticina Genome sequencing and assembly.</title>
        <authorList>
            <person name="Li C."/>
        </authorList>
    </citation>
    <scope>NUCLEOTIDE SEQUENCE</scope>
    <source>
        <strain evidence="2">Pt15</strain>
    </source>
</reference>
<feature type="compositionally biased region" description="Polar residues" evidence="1">
    <location>
        <begin position="802"/>
        <end position="824"/>
    </location>
</feature>